<dbReference type="Gene3D" id="3.20.110.10">
    <property type="entry name" value="Glycoside hydrolase 38, N terminal domain"/>
    <property type="match status" value="1"/>
</dbReference>
<dbReference type="SUPFAM" id="SSF88688">
    <property type="entry name" value="Families 57/38 glycoside transferase middle domain"/>
    <property type="match status" value="1"/>
</dbReference>
<feature type="domain" description="Glycoside hydrolase family 38 central" evidence="5">
    <location>
        <begin position="533"/>
        <end position="610"/>
    </location>
</feature>
<dbReference type="InterPro" id="IPR015341">
    <property type="entry name" value="Glyco_hydro_38_cen"/>
</dbReference>
<evidence type="ECO:0000256" key="4">
    <source>
        <dbReference type="ARBA" id="ARBA00023295"/>
    </source>
</evidence>
<keyword evidence="7" id="KW-1185">Reference proteome</keyword>
<evidence type="ECO:0000313" key="6">
    <source>
        <dbReference type="EMBL" id="GAA1718032.1"/>
    </source>
</evidence>
<reference evidence="6 7" key="1">
    <citation type="journal article" date="2019" name="Int. J. Syst. Evol. Microbiol.">
        <title>The Global Catalogue of Microorganisms (GCM) 10K type strain sequencing project: providing services to taxonomists for standard genome sequencing and annotation.</title>
        <authorList>
            <consortium name="The Broad Institute Genomics Platform"/>
            <consortium name="The Broad Institute Genome Sequencing Center for Infectious Disease"/>
            <person name="Wu L."/>
            <person name="Ma J."/>
        </authorList>
    </citation>
    <scope>NUCLEOTIDE SEQUENCE [LARGE SCALE GENOMIC DNA]</scope>
    <source>
        <strain evidence="6 7">JCM 15589</strain>
    </source>
</reference>
<dbReference type="InterPro" id="IPR011682">
    <property type="entry name" value="Glyco_hydro_38_C"/>
</dbReference>
<dbReference type="SMART" id="SM00872">
    <property type="entry name" value="Alpha-mann_mid"/>
    <property type="match status" value="1"/>
</dbReference>
<organism evidence="6 7">
    <name type="scientific">Isoptericola hypogeus</name>
    <dbReference type="NCBI Taxonomy" id="300179"/>
    <lineage>
        <taxon>Bacteria</taxon>
        <taxon>Bacillati</taxon>
        <taxon>Actinomycetota</taxon>
        <taxon>Actinomycetes</taxon>
        <taxon>Micrococcales</taxon>
        <taxon>Promicromonosporaceae</taxon>
        <taxon>Isoptericola</taxon>
    </lineage>
</organism>
<dbReference type="Pfam" id="PF17677">
    <property type="entry name" value="Glyco_hydro38C2"/>
    <property type="match status" value="1"/>
</dbReference>
<dbReference type="Gene3D" id="1.20.1270.50">
    <property type="entry name" value="Glycoside hydrolase family 38, central domain"/>
    <property type="match status" value="1"/>
</dbReference>
<dbReference type="InterPro" id="IPR000602">
    <property type="entry name" value="Glyco_hydro_38_N"/>
</dbReference>
<sequence>MHSTTTRTQARVTRVVRDRIAPFVHRPVAEVGLQAWPVDGGQGEPVPAAHALGLRAAPGRETPDYRPFAVGHEWGPAWGTTWFRITGTVPAGLADGERAELVVDLGWEDHSVGFQCEGLVMTADGAVLKALNPRNRWVDLTAVAGPGESFELYLEAASNPLLLDVPPFRPVTGGEKETAGPAPAYRLRRAEICVLERELHELVLDLEVSAGVAAELSVDEPRHHRLLRAVDRALDEIDPEDLAASGARARTHLREVLARPAHATAHRATAVGHAHIDSAWLWPVRETARKVTRTVANTLSLMDEHDDFVYAMSSAQQFAWIEEHAPEVFARVVERVREGRFVPVGGMWVESDVTMPSGESLVRQILHGQRYMRERFGAYNRILWLPDSFGYSGALPQLARLGGFDSFLTQKISWNDTNDFPHHTFWWEGIDGTRLLTHFPPVDTYGAEVTPRELAHAVRNFRDKELSDHSLVPFGYGDGGGGPTREMLGRVERMADLEGVARVEQRRPDEFFADLHAETTSETPVWRGELALELHRATFTTQVAMKQGNRRSENLLREVEARAVRAMLAGAPYPYDELASLWQRVLLHQFHDILPGTSISWVHREARATYAAVEAEARALADAADAAVAAAEPAAVEPAAVEPATPTAEVRVDADARTVESADVSLRLDAGGAVVSWVDAATGREVVPAGARLGELRLLRDQPVLWDAWDVDRGARRTAQALDGPCEWEVVRSAGRAGLAVTRSFGRSVVRTSYALVPGRREVEVEVDVDWHESERLLTVGFPVDVAARTARFETQFGYVERAVHENTSWDWAQYETCAHRYVHVSEPGFGVAVVNDGSYGHEVAARDGGGVEVAASVVRAPHYPDPATDQGRHRKRWVLAVADDLGIVTETAARVNRVLAPVDSPVGLEVDEGVAVLDTVKAAEDRSGDVVVRLYEAAGGRARARLVPGPLLGADVSVRVVDLLEDDLGADLADDRSLVSGQGAVAVELRPFQVLTLRLSRTRAGDAPGAPRPH</sequence>
<evidence type="ECO:0000259" key="5">
    <source>
        <dbReference type="SMART" id="SM00872"/>
    </source>
</evidence>
<dbReference type="Pfam" id="PF22907">
    <property type="entry name" value="Ams1-like_1st"/>
    <property type="match status" value="1"/>
</dbReference>
<dbReference type="InterPro" id="IPR054723">
    <property type="entry name" value="Ams1-like_N"/>
</dbReference>
<evidence type="ECO:0000256" key="1">
    <source>
        <dbReference type="ARBA" id="ARBA00009792"/>
    </source>
</evidence>
<name>A0ABN2J4T7_9MICO</name>
<protein>
    <submittedName>
        <fullName evidence="6">Glycoside hydrolase family 38 C-terminal domain-containing protein</fullName>
    </submittedName>
</protein>
<dbReference type="Gene3D" id="2.70.98.30">
    <property type="entry name" value="Golgi alpha-mannosidase II, domain 4"/>
    <property type="match status" value="1"/>
</dbReference>
<comment type="caution">
    <text evidence="6">The sequence shown here is derived from an EMBL/GenBank/DDBJ whole genome shotgun (WGS) entry which is preliminary data.</text>
</comment>
<dbReference type="InterPro" id="IPR028995">
    <property type="entry name" value="Glyco_hydro_57/38_cen_sf"/>
</dbReference>
<dbReference type="SUPFAM" id="SSF74650">
    <property type="entry name" value="Galactose mutarotase-like"/>
    <property type="match status" value="1"/>
</dbReference>
<comment type="similarity">
    <text evidence="1">Belongs to the glycosyl hydrolase 38 family.</text>
</comment>
<dbReference type="InterPro" id="IPR027291">
    <property type="entry name" value="Glyco_hydro_38_N_sf"/>
</dbReference>
<dbReference type="GO" id="GO:0016787">
    <property type="term" value="F:hydrolase activity"/>
    <property type="evidence" value="ECO:0007669"/>
    <property type="project" value="UniProtKB-KW"/>
</dbReference>
<evidence type="ECO:0000256" key="3">
    <source>
        <dbReference type="ARBA" id="ARBA00022801"/>
    </source>
</evidence>
<keyword evidence="3 6" id="KW-0378">Hydrolase</keyword>
<dbReference type="PANTHER" id="PTHR46017">
    <property type="entry name" value="ALPHA-MANNOSIDASE 2C1"/>
    <property type="match status" value="1"/>
</dbReference>
<dbReference type="RefSeq" id="WP_344246702.1">
    <property type="nucleotide sequence ID" value="NZ_BAAAPM010000003.1"/>
</dbReference>
<dbReference type="InterPro" id="IPR011330">
    <property type="entry name" value="Glyco_hydro/deAcase_b/a-brl"/>
</dbReference>
<dbReference type="SUPFAM" id="SSF88713">
    <property type="entry name" value="Glycoside hydrolase/deacetylase"/>
    <property type="match status" value="1"/>
</dbReference>
<accession>A0ABN2J4T7</accession>
<dbReference type="InterPro" id="IPR011013">
    <property type="entry name" value="Gal_mutarotase_sf_dom"/>
</dbReference>
<dbReference type="Pfam" id="PF01074">
    <property type="entry name" value="Glyco_hydro_38N"/>
    <property type="match status" value="1"/>
</dbReference>
<dbReference type="EMBL" id="BAAAPM010000003">
    <property type="protein sequence ID" value="GAA1718032.1"/>
    <property type="molecule type" value="Genomic_DNA"/>
</dbReference>
<dbReference type="InterPro" id="IPR041147">
    <property type="entry name" value="GH38_C"/>
</dbReference>
<dbReference type="Pfam" id="PF07748">
    <property type="entry name" value="Glyco_hydro_38C"/>
    <property type="match status" value="1"/>
</dbReference>
<dbReference type="CDD" id="cd10789">
    <property type="entry name" value="GH38N_AMII_ER_cytosolic"/>
    <property type="match status" value="1"/>
</dbReference>
<dbReference type="InterPro" id="IPR037094">
    <property type="entry name" value="Glyco_hydro_38_cen_sf"/>
</dbReference>
<gene>
    <name evidence="6" type="ORF">GCM10009809_12410</name>
</gene>
<evidence type="ECO:0000313" key="7">
    <source>
        <dbReference type="Proteomes" id="UP001501138"/>
    </source>
</evidence>
<keyword evidence="4" id="KW-0326">Glycosidase</keyword>
<keyword evidence="2" id="KW-0479">Metal-binding</keyword>
<dbReference type="Pfam" id="PF09261">
    <property type="entry name" value="Alpha-mann_mid"/>
    <property type="match status" value="1"/>
</dbReference>
<dbReference type="PANTHER" id="PTHR46017:SF1">
    <property type="entry name" value="ALPHA-MANNOSIDASE 2C1"/>
    <property type="match status" value="1"/>
</dbReference>
<dbReference type="Proteomes" id="UP001501138">
    <property type="component" value="Unassembled WGS sequence"/>
</dbReference>
<proteinExistence type="inferred from homology"/>
<evidence type="ECO:0000256" key="2">
    <source>
        <dbReference type="ARBA" id="ARBA00022723"/>
    </source>
</evidence>